<accession>A0A8H5FVI2</accession>
<reference evidence="1 2" key="1">
    <citation type="journal article" date="2020" name="ISME J.">
        <title>Uncovering the hidden diversity of litter-decomposition mechanisms in mushroom-forming fungi.</title>
        <authorList>
            <person name="Floudas D."/>
            <person name="Bentzer J."/>
            <person name="Ahren D."/>
            <person name="Johansson T."/>
            <person name="Persson P."/>
            <person name="Tunlid A."/>
        </authorList>
    </citation>
    <scope>NUCLEOTIDE SEQUENCE [LARGE SCALE GENOMIC DNA]</scope>
    <source>
        <strain evidence="1 2">CBS 146.42</strain>
    </source>
</reference>
<evidence type="ECO:0000313" key="2">
    <source>
        <dbReference type="Proteomes" id="UP000559027"/>
    </source>
</evidence>
<name>A0A8H5FVI2_9AGAR</name>
<evidence type="ECO:0000313" key="1">
    <source>
        <dbReference type="EMBL" id="KAF5350696.1"/>
    </source>
</evidence>
<dbReference type="Proteomes" id="UP000559027">
    <property type="component" value="Unassembled WGS sequence"/>
</dbReference>
<sequence length="153" mass="17109">MEIYDLMYLSLPPFNCGSNLTCTVTDSEPDLQISCPLPFDPADGLWSPSLLRRSQTIITLNFTGLSLIFQRKFRVPLEVLLHLGMTNDFENDLALVAEPVILSPGTHLLGYPVLAGYKRLSNNAAAALGFPKGKKAQLQQYERDCWILFYLEA</sequence>
<comment type="caution">
    <text evidence="1">The sequence shown here is derived from an EMBL/GenBank/DDBJ whole genome shotgun (WGS) entry which is preliminary data.</text>
</comment>
<keyword evidence="2" id="KW-1185">Reference proteome</keyword>
<dbReference type="AlphaFoldDB" id="A0A8H5FVI2"/>
<proteinExistence type="predicted"/>
<dbReference type="EMBL" id="JAACJO010000014">
    <property type="protein sequence ID" value="KAF5350696.1"/>
    <property type="molecule type" value="Genomic_DNA"/>
</dbReference>
<organism evidence="1 2">
    <name type="scientific">Leucocoprinus leucothites</name>
    <dbReference type="NCBI Taxonomy" id="201217"/>
    <lineage>
        <taxon>Eukaryota</taxon>
        <taxon>Fungi</taxon>
        <taxon>Dikarya</taxon>
        <taxon>Basidiomycota</taxon>
        <taxon>Agaricomycotina</taxon>
        <taxon>Agaricomycetes</taxon>
        <taxon>Agaricomycetidae</taxon>
        <taxon>Agaricales</taxon>
        <taxon>Agaricineae</taxon>
        <taxon>Agaricaceae</taxon>
        <taxon>Leucocoprinus</taxon>
    </lineage>
</organism>
<protein>
    <submittedName>
        <fullName evidence="1">Uncharacterized protein</fullName>
    </submittedName>
</protein>
<dbReference type="OrthoDB" id="3227921at2759"/>
<gene>
    <name evidence="1" type="ORF">D9756_008477</name>
</gene>